<organism evidence="3 4">
    <name type="scientific">Triparma strigata</name>
    <dbReference type="NCBI Taxonomy" id="1606541"/>
    <lineage>
        <taxon>Eukaryota</taxon>
        <taxon>Sar</taxon>
        <taxon>Stramenopiles</taxon>
        <taxon>Ochrophyta</taxon>
        <taxon>Bolidophyceae</taxon>
        <taxon>Parmales</taxon>
        <taxon>Triparmaceae</taxon>
        <taxon>Triparma</taxon>
    </lineage>
</organism>
<proteinExistence type="predicted"/>
<sequence>MSPPENTKQISLSRIKSGPLNYVVPIIQYFSSNPHPPHKVRLCSVGISHYVEKVRWGFTLSGIDYIEDAHTPGLASIATTTIDAETSATPIIKTENGQVVKMQDSTAILQKYCPELYPTPEVLEIEEELDKTLGPSARVFAYHHLLKPEHKNLMSDLATRETSIIETILFKMMVNRNLIQPGMKKFMCISSETALESQSEIESIFETYSKRLETSPYLAGDAFTAADVTFCALSSPLLSPSQFDDLSADPATFPTELIEMREKLRATPAGRHVVRCYNEYRFGRIEKGKVEKGGRKMVQILSGKRDRWGVIGLVIAAPLVGFAAMLN</sequence>
<dbReference type="InterPro" id="IPR004046">
    <property type="entry name" value="GST_C"/>
</dbReference>
<evidence type="ECO:0000256" key="1">
    <source>
        <dbReference type="SAM" id="Phobius"/>
    </source>
</evidence>
<keyword evidence="1" id="KW-0472">Membrane</keyword>
<dbReference type="SUPFAM" id="SSF47616">
    <property type="entry name" value="GST C-terminal domain-like"/>
    <property type="match status" value="1"/>
</dbReference>
<keyword evidence="1" id="KW-0812">Transmembrane</keyword>
<comment type="caution">
    <text evidence="3">The sequence shown here is derived from an EMBL/GenBank/DDBJ whole genome shotgun (WGS) entry which is preliminary data.</text>
</comment>
<dbReference type="EMBL" id="BRXY01000045">
    <property type="protein sequence ID" value="GMH57352.1"/>
    <property type="molecule type" value="Genomic_DNA"/>
</dbReference>
<evidence type="ECO:0000313" key="3">
    <source>
        <dbReference type="EMBL" id="GMH57352.1"/>
    </source>
</evidence>
<keyword evidence="1" id="KW-1133">Transmembrane helix</keyword>
<dbReference type="InterPro" id="IPR036282">
    <property type="entry name" value="Glutathione-S-Trfase_C_sf"/>
</dbReference>
<dbReference type="Gene3D" id="1.20.1050.10">
    <property type="match status" value="1"/>
</dbReference>
<accession>A0A9W6ZU26</accession>
<reference evidence="4" key="1">
    <citation type="journal article" date="2023" name="Commun. Biol.">
        <title>Genome analysis of Parmales, the sister group of diatoms, reveals the evolutionary specialization of diatoms from phago-mixotrophs to photoautotrophs.</title>
        <authorList>
            <person name="Ban H."/>
            <person name="Sato S."/>
            <person name="Yoshikawa S."/>
            <person name="Yamada K."/>
            <person name="Nakamura Y."/>
            <person name="Ichinomiya M."/>
            <person name="Sato N."/>
            <person name="Blanc-Mathieu R."/>
            <person name="Endo H."/>
            <person name="Kuwata A."/>
            <person name="Ogata H."/>
        </authorList>
    </citation>
    <scope>NUCLEOTIDE SEQUENCE [LARGE SCALE GENOMIC DNA]</scope>
    <source>
        <strain evidence="4">NIES 3701</strain>
    </source>
</reference>
<dbReference type="Proteomes" id="UP001165085">
    <property type="component" value="Unassembled WGS sequence"/>
</dbReference>
<feature type="transmembrane region" description="Helical" evidence="1">
    <location>
        <begin position="308"/>
        <end position="326"/>
    </location>
</feature>
<dbReference type="Pfam" id="PF00043">
    <property type="entry name" value="GST_C"/>
    <property type="match status" value="1"/>
</dbReference>
<dbReference type="AlphaFoldDB" id="A0A9W6ZU26"/>
<dbReference type="OrthoDB" id="9988732at2759"/>
<protein>
    <recommendedName>
        <fullName evidence="2">Glutathione S-transferase C-terminal domain-containing protein</fullName>
    </recommendedName>
</protein>
<evidence type="ECO:0000313" key="4">
    <source>
        <dbReference type="Proteomes" id="UP001165085"/>
    </source>
</evidence>
<keyword evidence="4" id="KW-1185">Reference proteome</keyword>
<name>A0A9W6ZU26_9STRA</name>
<gene>
    <name evidence="3" type="ORF">TrST_g8295</name>
</gene>
<feature type="domain" description="Glutathione S-transferase C-terminal" evidence="2">
    <location>
        <begin position="192"/>
        <end position="231"/>
    </location>
</feature>
<evidence type="ECO:0000259" key="2">
    <source>
        <dbReference type="Pfam" id="PF00043"/>
    </source>
</evidence>